<keyword evidence="3" id="KW-1185">Reference proteome</keyword>
<dbReference type="Gene3D" id="2.60.40.3940">
    <property type="match status" value="1"/>
</dbReference>
<dbReference type="RefSeq" id="WP_064518157.1">
    <property type="nucleotide sequence ID" value="NZ_CP010029.1"/>
</dbReference>
<evidence type="ECO:0000313" key="2">
    <source>
        <dbReference type="EMBL" id="ANI31949.1"/>
    </source>
</evidence>
<protein>
    <recommendedName>
        <fullName evidence="1">Putative tail fiber protein gp53-like C-terminal domain-containing protein</fullName>
    </recommendedName>
</protein>
<evidence type="ECO:0000259" key="1">
    <source>
        <dbReference type="Pfam" id="PF21882"/>
    </source>
</evidence>
<organism evidence="2 3">
    <name type="scientific">Yersinia entomophaga</name>
    <dbReference type="NCBI Taxonomy" id="935293"/>
    <lineage>
        <taxon>Bacteria</taxon>
        <taxon>Pseudomonadati</taxon>
        <taxon>Pseudomonadota</taxon>
        <taxon>Gammaproteobacteria</taxon>
        <taxon>Enterobacterales</taxon>
        <taxon>Yersiniaceae</taxon>
        <taxon>Yersinia</taxon>
    </lineage>
</organism>
<dbReference type="EMBL" id="CP010029">
    <property type="protein sequence ID" value="ANI31949.1"/>
    <property type="molecule type" value="Genomic_DNA"/>
</dbReference>
<sequence>MTQLPQSVCVYCFLMLNKGETYAQKEAAKRDVGTGINQIPDMWSFTSSMTSTGWMKRPDGLIEQWGESSFSRSNDQFFYADAFFPIAFPNKVLNMSVTLHGITDISIIGKTLAADMLARTWAAIPLSKKSGENIPTAQRVMWRVIGY</sequence>
<dbReference type="Proteomes" id="UP000266744">
    <property type="component" value="Chromosome"/>
</dbReference>
<name>A0ABN4Q3H8_YERET</name>
<accession>A0ABN4Q3H8</accession>
<proteinExistence type="predicted"/>
<dbReference type="Pfam" id="PF21882">
    <property type="entry name" value="Gp53-like_C"/>
    <property type="match status" value="1"/>
</dbReference>
<dbReference type="InterPro" id="IPR054075">
    <property type="entry name" value="Gp53-like_C"/>
</dbReference>
<feature type="domain" description="Putative tail fiber protein gp53-like C-terminal" evidence="1">
    <location>
        <begin position="56"/>
        <end position="147"/>
    </location>
</feature>
<reference evidence="3" key="1">
    <citation type="journal article" date="2016" name="Toxins">
        <title>The Draft Genome Sequence of the Yersinia entomophaga Entomopathogenic Type Strain MH96T.</title>
        <authorList>
            <person name="Hurst M.R."/>
            <person name="Beattie A."/>
            <person name="Altermann E."/>
            <person name="Moraga R.M."/>
            <person name="Harper L.A."/>
            <person name="Calder J."/>
            <person name="Laugraud A."/>
        </authorList>
    </citation>
    <scope>NUCLEOTIDE SEQUENCE [LARGE SCALE GENOMIC DNA]</scope>
    <source>
        <strain evidence="3">MH96</strain>
    </source>
</reference>
<evidence type="ECO:0000313" key="3">
    <source>
        <dbReference type="Proteomes" id="UP000266744"/>
    </source>
</evidence>
<gene>
    <name evidence="2" type="ORF">PL78_19240</name>
</gene>